<dbReference type="AlphaFoldDB" id="A0A9W8ZTA7"/>
<evidence type="ECO:0000313" key="1">
    <source>
        <dbReference type="EMBL" id="KAJ4466428.1"/>
    </source>
</evidence>
<evidence type="ECO:0000313" key="2">
    <source>
        <dbReference type="Proteomes" id="UP001150238"/>
    </source>
</evidence>
<comment type="caution">
    <text evidence="1">The sequence shown here is derived from an EMBL/GenBank/DDBJ whole genome shotgun (WGS) entry which is preliminary data.</text>
</comment>
<dbReference type="SUPFAM" id="SSF52058">
    <property type="entry name" value="L domain-like"/>
    <property type="match status" value="1"/>
</dbReference>
<organism evidence="1 2">
    <name type="scientific">Lentinula lateritia</name>
    <dbReference type="NCBI Taxonomy" id="40482"/>
    <lineage>
        <taxon>Eukaryota</taxon>
        <taxon>Fungi</taxon>
        <taxon>Dikarya</taxon>
        <taxon>Basidiomycota</taxon>
        <taxon>Agaricomycotina</taxon>
        <taxon>Agaricomycetes</taxon>
        <taxon>Agaricomycetidae</taxon>
        <taxon>Agaricales</taxon>
        <taxon>Marasmiineae</taxon>
        <taxon>Omphalotaceae</taxon>
        <taxon>Lentinula</taxon>
    </lineage>
</organism>
<name>A0A9W8ZTA7_9AGAR</name>
<reference evidence="1" key="2">
    <citation type="journal article" date="2023" name="Proc. Natl. Acad. Sci. U.S.A.">
        <title>A global phylogenomic analysis of the shiitake genus Lentinula.</title>
        <authorList>
            <person name="Sierra-Patev S."/>
            <person name="Min B."/>
            <person name="Naranjo-Ortiz M."/>
            <person name="Looney B."/>
            <person name="Konkel Z."/>
            <person name="Slot J.C."/>
            <person name="Sakamoto Y."/>
            <person name="Steenwyk J.L."/>
            <person name="Rokas A."/>
            <person name="Carro J."/>
            <person name="Camarero S."/>
            <person name="Ferreira P."/>
            <person name="Molpeceres G."/>
            <person name="Ruiz-Duenas F.J."/>
            <person name="Serrano A."/>
            <person name="Henrissat B."/>
            <person name="Drula E."/>
            <person name="Hughes K.W."/>
            <person name="Mata J.L."/>
            <person name="Ishikawa N.K."/>
            <person name="Vargas-Isla R."/>
            <person name="Ushijima S."/>
            <person name="Smith C.A."/>
            <person name="Donoghue J."/>
            <person name="Ahrendt S."/>
            <person name="Andreopoulos W."/>
            <person name="He G."/>
            <person name="LaButti K."/>
            <person name="Lipzen A."/>
            <person name="Ng V."/>
            <person name="Riley R."/>
            <person name="Sandor L."/>
            <person name="Barry K."/>
            <person name="Martinez A.T."/>
            <person name="Xiao Y."/>
            <person name="Gibbons J.G."/>
            <person name="Terashima K."/>
            <person name="Grigoriev I.V."/>
            <person name="Hibbett D."/>
        </authorList>
    </citation>
    <scope>NUCLEOTIDE SEQUENCE</scope>
    <source>
        <strain evidence="1">Sp2 HRB7682 ss15</strain>
    </source>
</reference>
<dbReference type="Proteomes" id="UP001150238">
    <property type="component" value="Unassembled WGS sequence"/>
</dbReference>
<protein>
    <recommendedName>
        <fullName evidence="3">F-box domain-containing protein</fullName>
    </recommendedName>
</protein>
<proteinExistence type="predicted"/>
<gene>
    <name evidence="1" type="ORF">C8J55DRAFT_609325</name>
</gene>
<evidence type="ECO:0008006" key="3">
    <source>
        <dbReference type="Google" id="ProtNLM"/>
    </source>
</evidence>
<dbReference type="Gene3D" id="3.80.10.10">
    <property type="entry name" value="Ribonuclease Inhibitor"/>
    <property type="match status" value="1"/>
</dbReference>
<sequence>MKISTVTPPCPQCGYNTNNNLPTIPSNTPRFAELLRTNECPTEQEESTFRSFIADGQSSLNTIDTRIALIKLLLAKLENDRETISLAIARYKEPLNPIRRTPADVLRQIFVHGAGHDRSARECRRSTPHALDLESPPWVFGRVCRRWKDITVYEMPSLWTRVKLKLRKIKSKDLHHQMALLSLLSIYLNRSKALPLTVFLDMSVPKSSSVSFRTSQHASVLNILLAHSRRWVSLFLVGGQAIDMLAISEDSLISLEEVHIQDGPSGNPRSLDIQASELRSWTSVGTTSSPFIRVLPPTSVCQQITEYSISTVTYTEVLKVIRLFPHLRQLSVQNLSPENDLPGPELPATRLSQLQALHLIQLNLSASSANSFIALLDLIVCPALTHLLVDACGNISGAIQRLKERSNFELQHLIAAEDADAFVKGLSNCLELEEIEIRGAYLYKSITEVLAHLSTITTPTKLNNPSQLPPLPNLRRLHFQLGVLPFVDVVVENLHACVISRLFCAQHTTGLRQLEICITTPDAQARKILDSPRLKYFHSVGVKIEIIVPNLKEFVKILARFREFALTLKALSSFLINK</sequence>
<dbReference type="InterPro" id="IPR032675">
    <property type="entry name" value="LRR_dom_sf"/>
</dbReference>
<accession>A0A9W8ZTA7</accession>
<dbReference type="EMBL" id="JANVFS010000045">
    <property type="protein sequence ID" value="KAJ4466428.1"/>
    <property type="molecule type" value="Genomic_DNA"/>
</dbReference>
<reference evidence="1" key="1">
    <citation type="submission" date="2022-08" db="EMBL/GenBank/DDBJ databases">
        <authorList>
            <consortium name="DOE Joint Genome Institute"/>
            <person name="Min B."/>
            <person name="Riley R."/>
            <person name="Sierra-Patev S."/>
            <person name="Naranjo-Ortiz M."/>
            <person name="Looney B."/>
            <person name="Konkel Z."/>
            <person name="Slot J.C."/>
            <person name="Sakamoto Y."/>
            <person name="Steenwyk J.L."/>
            <person name="Rokas A."/>
            <person name="Carro J."/>
            <person name="Camarero S."/>
            <person name="Ferreira P."/>
            <person name="Molpeceres G."/>
            <person name="Ruiz-Duenas F.J."/>
            <person name="Serrano A."/>
            <person name="Henrissat B."/>
            <person name="Drula E."/>
            <person name="Hughes K.W."/>
            <person name="Mata J.L."/>
            <person name="Ishikawa N.K."/>
            <person name="Vargas-Isla R."/>
            <person name="Ushijima S."/>
            <person name="Smith C.A."/>
            <person name="Ahrendt S."/>
            <person name="Andreopoulos W."/>
            <person name="He G."/>
            <person name="Labutti K."/>
            <person name="Lipzen A."/>
            <person name="Ng V."/>
            <person name="Sandor L."/>
            <person name="Barry K."/>
            <person name="Martinez A.T."/>
            <person name="Xiao Y."/>
            <person name="Gibbons J.G."/>
            <person name="Terashima K."/>
            <person name="Hibbett D.S."/>
            <person name="Grigoriev I.V."/>
        </authorList>
    </citation>
    <scope>NUCLEOTIDE SEQUENCE</scope>
    <source>
        <strain evidence="1">Sp2 HRB7682 ss15</strain>
    </source>
</reference>